<sequence length="595" mass="66256">MNTTHHYGRWATIFALLALLAAWTGNRIERDFGRLDVSTVTFMTEEQKPMVGKLYRPKTATAEHPAPALLALHGYQSDKEATSTFGALELARRGYVVLAIDQFGHGYSTQAPAANKNMSGANNGYQYLKTLPFVDKTRLGIFGHSTGALNAIRVAKQNPDHRAVNGQSSNGGEMDGLHNYLLTQGLYEEIGGYREKTYPVKNLVHHEKRLQAFGLPPDSTLEWNHTYGDFADGSARRADLVPGTHLGVMISTATNQSAIDWFDQAMQHDSDLQGFTYWYKEFSGLIALAFALLSALSLAALLLETPYFAAARQPIEREALLPRGQWRVFALINIAATLILYPLFTRWGGANEPLASIFPFMPLEMGNGIITWLIITAIIGGIAFAVWYRKQGVPLQYLGVLASPARAQSATVIRRSLLLALLLAGYLYALTLLIHNLFAQELRFLWPLLKPMTAERWQLYPLYWLLLLAAFTVINGLILTVQMKQPIGYSFAATLLRWSVGSIVVAVGGLFLLWCLHFIPDHLQIGPGFDVLGLPQYGGRWMMMLPVIMAQFCAMIVINHWCYLKTGYIWLGVTFTSLLMAWMMVGGQVIGRFMA</sequence>
<evidence type="ECO:0000313" key="3">
    <source>
        <dbReference type="EMBL" id="SAM58832.1"/>
    </source>
</evidence>
<keyword evidence="1" id="KW-1133">Transmembrane helix</keyword>
<dbReference type="RefSeq" id="WP_079539458.1">
    <property type="nucleotide sequence ID" value="NZ_CP171111.1"/>
</dbReference>
<feature type="transmembrane region" description="Helical" evidence="1">
    <location>
        <begin position="539"/>
        <end position="561"/>
    </location>
</feature>
<feature type="transmembrane region" description="Helical" evidence="1">
    <location>
        <begin position="416"/>
        <end position="439"/>
    </location>
</feature>
<reference evidence="4" key="1">
    <citation type="submission" date="2016-04" db="EMBL/GenBank/DDBJ databases">
        <authorList>
            <person name="Tagini F."/>
        </authorList>
    </citation>
    <scope>NUCLEOTIDE SEQUENCE [LARGE SCALE GENOMIC DNA]</scope>
    <source>
        <strain evidence="4">CHUV0807</strain>
    </source>
</reference>
<keyword evidence="1" id="KW-0472">Membrane</keyword>
<feature type="transmembrane region" description="Helical" evidence="1">
    <location>
        <begin position="324"/>
        <end position="344"/>
    </location>
</feature>
<evidence type="ECO:0000259" key="2">
    <source>
        <dbReference type="Pfam" id="PF12146"/>
    </source>
</evidence>
<dbReference type="EC" id="3.1.1.5" evidence="3"/>
<dbReference type="PANTHER" id="PTHR22946">
    <property type="entry name" value="DIENELACTONE HYDROLASE DOMAIN-CONTAINING PROTEIN-RELATED"/>
    <property type="match status" value="1"/>
</dbReference>
<organism evidence="3 4">
    <name type="scientific">Cardiobacterium hominis</name>
    <dbReference type="NCBI Taxonomy" id="2718"/>
    <lineage>
        <taxon>Bacteria</taxon>
        <taxon>Pseudomonadati</taxon>
        <taxon>Pseudomonadota</taxon>
        <taxon>Gammaproteobacteria</taxon>
        <taxon>Cardiobacteriales</taxon>
        <taxon>Cardiobacteriaceae</taxon>
        <taxon>Cardiobacterium</taxon>
    </lineage>
</organism>
<dbReference type="AlphaFoldDB" id="A0A1C3H2P6"/>
<gene>
    <name evidence="3" type="ORF">CHUV0807_0492</name>
</gene>
<keyword evidence="3" id="KW-0378">Hydrolase</keyword>
<proteinExistence type="predicted"/>
<dbReference type="SUPFAM" id="SSF53474">
    <property type="entry name" value="alpha/beta-Hydrolases"/>
    <property type="match status" value="1"/>
</dbReference>
<dbReference type="Gene3D" id="3.40.50.1820">
    <property type="entry name" value="alpha/beta hydrolase"/>
    <property type="match status" value="1"/>
</dbReference>
<feature type="transmembrane region" description="Helical" evidence="1">
    <location>
        <begin position="282"/>
        <end position="303"/>
    </location>
</feature>
<dbReference type="InterPro" id="IPR050261">
    <property type="entry name" value="FrsA_esterase"/>
</dbReference>
<name>A0A1C3H2P6_9GAMM</name>
<feature type="transmembrane region" description="Helical" evidence="1">
    <location>
        <begin position="459"/>
        <end position="483"/>
    </location>
</feature>
<dbReference type="GO" id="GO:0004622">
    <property type="term" value="F:phosphatidylcholine lysophospholipase activity"/>
    <property type="evidence" value="ECO:0007669"/>
    <property type="project" value="UniProtKB-EC"/>
</dbReference>
<dbReference type="EMBL" id="FKLO01000023">
    <property type="protein sequence ID" value="SAM58832.1"/>
    <property type="molecule type" value="Genomic_DNA"/>
</dbReference>
<feature type="transmembrane region" description="Helical" evidence="1">
    <location>
        <begin position="568"/>
        <end position="590"/>
    </location>
</feature>
<accession>A0A1C3H2P6</accession>
<evidence type="ECO:0000256" key="1">
    <source>
        <dbReference type="SAM" id="Phobius"/>
    </source>
</evidence>
<feature type="transmembrane region" description="Helical" evidence="1">
    <location>
        <begin position="495"/>
        <end position="519"/>
    </location>
</feature>
<feature type="domain" description="Serine aminopeptidase S33" evidence="2">
    <location>
        <begin position="64"/>
        <end position="161"/>
    </location>
</feature>
<dbReference type="InterPro" id="IPR022742">
    <property type="entry name" value="Hydrolase_4"/>
</dbReference>
<dbReference type="Pfam" id="PF12146">
    <property type="entry name" value="Hydrolase_4"/>
    <property type="match status" value="1"/>
</dbReference>
<evidence type="ECO:0000313" key="4">
    <source>
        <dbReference type="Proteomes" id="UP000190837"/>
    </source>
</evidence>
<dbReference type="Proteomes" id="UP000190837">
    <property type="component" value="Unassembled WGS sequence"/>
</dbReference>
<keyword evidence="1" id="KW-0812">Transmembrane</keyword>
<feature type="transmembrane region" description="Helical" evidence="1">
    <location>
        <begin position="369"/>
        <end position="388"/>
    </location>
</feature>
<dbReference type="InterPro" id="IPR029058">
    <property type="entry name" value="AB_hydrolase_fold"/>
</dbReference>
<protein>
    <submittedName>
        <fullName evidence="3">Lysophospholipase</fullName>
        <ecNumber evidence="3">3.1.1.5</ecNumber>
    </submittedName>
</protein>